<evidence type="ECO:0000256" key="9">
    <source>
        <dbReference type="ARBA" id="ARBA00022840"/>
    </source>
</evidence>
<evidence type="ECO:0000256" key="3">
    <source>
        <dbReference type="ARBA" id="ARBA00022630"/>
    </source>
</evidence>
<evidence type="ECO:0000256" key="7">
    <source>
        <dbReference type="ARBA" id="ARBA00022741"/>
    </source>
</evidence>
<dbReference type="OrthoDB" id="270728at2759"/>
<dbReference type="GO" id="GO:0005524">
    <property type="term" value="F:ATP binding"/>
    <property type="evidence" value="ECO:0007669"/>
    <property type="project" value="UniProtKB-KW"/>
</dbReference>
<evidence type="ECO:0000256" key="4">
    <source>
        <dbReference type="ARBA" id="ARBA00022643"/>
    </source>
</evidence>
<feature type="region of interest" description="Disordered" evidence="13">
    <location>
        <begin position="336"/>
        <end position="380"/>
    </location>
</feature>
<keyword evidence="7" id="KW-0547">Nucleotide-binding</keyword>
<dbReference type="PANTHER" id="PTHR23293">
    <property type="entry name" value="FAD SYNTHETASE-RELATED FMN ADENYLYLTRANSFERASE"/>
    <property type="match status" value="1"/>
</dbReference>
<feature type="compositionally biased region" description="Basic and acidic residues" evidence="13">
    <location>
        <begin position="352"/>
        <end position="380"/>
    </location>
</feature>
<evidence type="ECO:0000313" key="15">
    <source>
        <dbReference type="EMBL" id="KAF1990760.1"/>
    </source>
</evidence>
<dbReference type="SUPFAM" id="SSF52402">
    <property type="entry name" value="Adenine nucleotide alpha hydrolases-like"/>
    <property type="match status" value="1"/>
</dbReference>
<keyword evidence="4" id="KW-0288">FMN</keyword>
<keyword evidence="5" id="KW-0808">Transferase</keyword>
<dbReference type="Proteomes" id="UP000800041">
    <property type="component" value="Unassembled WGS sequence"/>
</dbReference>
<keyword evidence="15" id="KW-0378">Hydrolase</keyword>
<evidence type="ECO:0000256" key="10">
    <source>
        <dbReference type="ARBA" id="ARBA00031145"/>
    </source>
</evidence>
<name>A0A6G1HCL6_9PEZI</name>
<accession>A0A6G1HCL6</accession>
<dbReference type="GO" id="GO:0003919">
    <property type="term" value="F:FMN adenylyltransferase activity"/>
    <property type="evidence" value="ECO:0007669"/>
    <property type="project" value="UniProtKB-EC"/>
</dbReference>
<keyword evidence="6" id="KW-0548">Nucleotidyltransferase</keyword>
<dbReference type="Gene3D" id="3.40.50.620">
    <property type="entry name" value="HUPs"/>
    <property type="match status" value="1"/>
</dbReference>
<evidence type="ECO:0000256" key="1">
    <source>
        <dbReference type="ARBA" id="ARBA00004726"/>
    </source>
</evidence>
<evidence type="ECO:0000313" key="16">
    <source>
        <dbReference type="Proteomes" id="UP000800041"/>
    </source>
</evidence>
<dbReference type="GO" id="GO:0006747">
    <property type="term" value="P:FAD biosynthetic process"/>
    <property type="evidence" value="ECO:0007669"/>
    <property type="project" value="TreeGrafter"/>
</dbReference>
<keyword evidence="16" id="KW-1185">Reference proteome</keyword>
<gene>
    <name evidence="15" type="ORF">K402DRAFT_389671</name>
</gene>
<dbReference type="InterPro" id="IPR002500">
    <property type="entry name" value="PAPS_reduct_dom"/>
</dbReference>
<protein>
    <recommendedName>
        <fullName evidence="2">FAD synthase</fullName>
        <ecNumber evidence="2">2.7.7.2</ecNumber>
    </recommendedName>
    <alternativeName>
        <fullName evidence="10">FAD pyrophosphorylase</fullName>
    </alternativeName>
    <alternativeName>
        <fullName evidence="11">FMN adenylyltransferase</fullName>
    </alternativeName>
</protein>
<evidence type="ECO:0000256" key="11">
    <source>
        <dbReference type="ARBA" id="ARBA00031871"/>
    </source>
</evidence>
<dbReference type="AlphaFoldDB" id="A0A6G1HCL6"/>
<evidence type="ECO:0000256" key="5">
    <source>
        <dbReference type="ARBA" id="ARBA00022679"/>
    </source>
</evidence>
<dbReference type="Pfam" id="PF01507">
    <property type="entry name" value="PAPS_reduct"/>
    <property type="match status" value="1"/>
</dbReference>
<dbReference type="EMBL" id="ML977141">
    <property type="protein sequence ID" value="KAF1990760.1"/>
    <property type="molecule type" value="Genomic_DNA"/>
</dbReference>
<organism evidence="15 16">
    <name type="scientific">Aulographum hederae CBS 113979</name>
    <dbReference type="NCBI Taxonomy" id="1176131"/>
    <lineage>
        <taxon>Eukaryota</taxon>
        <taxon>Fungi</taxon>
        <taxon>Dikarya</taxon>
        <taxon>Ascomycota</taxon>
        <taxon>Pezizomycotina</taxon>
        <taxon>Dothideomycetes</taxon>
        <taxon>Pleosporomycetidae</taxon>
        <taxon>Aulographales</taxon>
        <taxon>Aulographaceae</taxon>
    </lineage>
</organism>
<dbReference type="EC" id="2.7.7.2" evidence="2"/>
<evidence type="ECO:0000256" key="2">
    <source>
        <dbReference type="ARBA" id="ARBA00012393"/>
    </source>
</evidence>
<comment type="pathway">
    <text evidence="1">Cofactor biosynthesis; FAD biosynthesis; FAD from FMN: step 1/1.</text>
</comment>
<evidence type="ECO:0000256" key="8">
    <source>
        <dbReference type="ARBA" id="ARBA00022827"/>
    </source>
</evidence>
<reference evidence="15" key="1">
    <citation type="journal article" date="2020" name="Stud. Mycol.">
        <title>101 Dothideomycetes genomes: a test case for predicting lifestyles and emergence of pathogens.</title>
        <authorList>
            <person name="Haridas S."/>
            <person name="Albert R."/>
            <person name="Binder M."/>
            <person name="Bloem J."/>
            <person name="Labutti K."/>
            <person name="Salamov A."/>
            <person name="Andreopoulos B."/>
            <person name="Baker S."/>
            <person name="Barry K."/>
            <person name="Bills G."/>
            <person name="Bluhm B."/>
            <person name="Cannon C."/>
            <person name="Castanera R."/>
            <person name="Culley D."/>
            <person name="Daum C."/>
            <person name="Ezra D."/>
            <person name="Gonzalez J."/>
            <person name="Henrissat B."/>
            <person name="Kuo A."/>
            <person name="Liang C."/>
            <person name="Lipzen A."/>
            <person name="Lutzoni F."/>
            <person name="Magnuson J."/>
            <person name="Mondo S."/>
            <person name="Nolan M."/>
            <person name="Ohm R."/>
            <person name="Pangilinan J."/>
            <person name="Park H.-J."/>
            <person name="Ramirez L."/>
            <person name="Alfaro M."/>
            <person name="Sun H."/>
            <person name="Tritt A."/>
            <person name="Yoshinaga Y."/>
            <person name="Zwiers L.-H."/>
            <person name="Turgeon B."/>
            <person name="Goodwin S."/>
            <person name="Spatafora J."/>
            <person name="Crous P."/>
            <person name="Grigoriev I."/>
        </authorList>
    </citation>
    <scope>NUCLEOTIDE SEQUENCE</scope>
    <source>
        <strain evidence="15">CBS 113979</strain>
    </source>
</reference>
<keyword evidence="3" id="KW-0285">Flavoprotein</keyword>
<sequence>MIWLPSPLGNQNISPPMNTLRRSKRSGEASIRIVREIVPSLSIRGLARAEGSASRVLVPRPHSFFGRSRPLLLHQKTTSRLFSLSIPSAALSCLFRRPSPSAMPGPEHVNGSHECHHEVPLIADEPIPLSDLCARIHAGITGFLEEEPATQRLRDVQEQTKIALGVIEVALDRYSLLEISLSYNGGKDCLVLLILYLHTLHTKSLVNPSIDYFSPIQSVYIQSAHPFPEVETFVAESTKVYSLALDHYAKPMKASFAEYLQDKPSVKAIFVGTRRTDPHGGSLTHFDETDQGWPSFMRVHPVIDWHYVDVWTFIRHLHIPYCSLYDQGYTSLGGTTDTHPNPALRRSASETNGKDHPAPDFKPAHELIDDHEERLGRDRD</sequence>
<feature type="domain" description="Phosphoadenosine phosphosulphate reductase" evidence="14">
    <location>
        <begin position="179"/>
        <end position="340"/>
    </location>
</feature>
<keyword evidence="9" id="KW-0067">ATP-binding</keyword>
<evidence type="ECO:0000256" key="13">
    <source>
        <dbReference type="SAM" id="MobiDB-lite"/>
    </source>
</evidence>
<evidence type="ECO:0000256" key="12">
    <source>
        <dbReference type="ARBA" id="ARBA00049494"/>
    </source>
</evidence>
<proteinExistence type="predicted"/>
<comment type="catalytic activity">
    <reaction evidence="12">
        <text>FMN + ATP + H(+) = FAD + diphosphate</text>
        <dbReference type="Rhea" id="RHEA:17237"/>
        <dbReference type="ChEBI" id="CHEBI:15378"/>
        <dbReference type="ChEBI" id="CHEBI:30616"/>
        <dbReference type="ChEBI" id="CHEBI:33019"/>
        <dbReference type="ChEBI" id="CHEBI:57692"/>
        <dbReference type="ChEBI" id="CHEBI:58210"/>
        <dbReference type="EC" id="2.7.7.2"/>
    </reaction>
</comment>
<dbReference type="InterPro" id="IPR014729">
    <property type="entry name" value="Rossmann-like_a/b/a_fold"/>
</dbReference>
<evidence type="ECO:0000256" key="6">
    <source>
        <dbReference type="ARBA" id="ARBA00022695"/>
    </source>
</evidence>
<evidence type="ECO:0000259" key="14">
    <source>
        <dbReference type="Pfam" id="PF01507"/>
    </source>
</evidence>
<keyword evidence="8" id="KW-0274">FAD</keyword>
<dbReference type="GO" id="GO:0016787">
    <property type="term" value="F:hydrolase activity"/>
    <property type="evidence" value="ECO:0007669"/>
    <property type="project" value="UniProtKB-KW"/>
</dbReference>
<dbReference type="FunFam" id="3.40.50.620:FF:000187">
    <property type="entry name" value="Probable FAD synthetase"/>
    <property type="match status" value="1"/>
</dbReference>
<dbReference type="PANTHER" id="PTHR23293:SF9">
    <property type="entry name" value="FAD SYNTHASE"/>
    <property type="match status" value="1"/>
</dbReference>
<dbReference type="CDD" id="cd23948">
    <property type="entry name" value="FAD_synthase"/>
    <property type="match status" value="1"/>
</dbReference>